<name>A0ACB7G672_MANES</name>
<dbReference type="Proteomes" id="UP000091857">
    <property type="component" value="Chromosome 16"/>
</dbReference>
<comment type="caution">
    <text evidence="1">The sequence shown here is derived from an EMBL/GenBank/DDBJ whole genome shotgun (WGS) entry which is preliminary data.</text>
</comment>
<reference evidence="2" key="1">
    <citation type="journal article" date="2016" name="Nat. Biotechnol.">
        <title>Sequencing wild and cultivated cassava and related species reveals extensive interspecific hybridization and genetic diversity.</title>
        <authorList>
            <person name="Bredeson J.V."/>
            <person name="Lyons J.B."/>
            <person name="Prochnik S.E."/>
            <person name="Wu G.A."/>
            <person name="Ha C.M."/>
            <person name="Edsinger-Gonzales E."/>
            <person name="Grimwood J."/>
            <person name="Schmutz J."/>
            <person name="Rabbi I.Y."/>
            <person name="Egesi C."/>
            <person name="Nauluvula P."/>
            <person name="Lebot V."/>
            <person name="Ndunguru J."/>
            <person name="Mkamilo G."/>
            <person name="Bart R.S."/>
            <person name="Setter T.L."/>
            <person name="Gleadow R.M."/>
            <person name="Kulakow P."/>
            <person name="Ferguson M.E."/>
            <person name="Rounsley S."/>
            <person name="Rokhsar D.S."/>
        </authorList>
    </citation>
    <scope>NUCLEOTIDE SEQUENCE [LARGE SCALE GENOMIC DNA]</scope>
    <source>
        <strain evidence="2">cv. AM560-2</strain>
    </source>
</reference>
<proteinExistence type="predicted"/>
<protein>
    <submittedName>
        <fullName evidence="1">Uncharacterized protein</fullName>
    </submittedName>
</protein>
<gene>
    <name evidence="1" type="ORF">MANES_16G057725v8</name>
</gene>
<organism evidence="1 2">
    <name type="scientific">Manihot esculenta</name>
    <name type="common">Cassava</name>
    <name type="synonym">Jatropha manihot</name>
    <dbReference type="NCBI Taxonomy" id="3983"/>
    <lineage>
        <taxon>Eukaryota</taxon>
        <taxon>Viridiplantae</taxon>
        <taxon>Streptophyta</taxon>
        <taxon>Embryophyta</taxon>
        <taxon>Tracheophyta</taxon>
        <taxon>Spermatophyta</taxon>
        <taxon>Magnoliopsida</taxon>
        <taxon>eudicotyledons</taxon>
        <taxon>Gunneridae</taxon>
        <taxon>Pentapetalae</taxon>
        <taxon>rosids</taxon>
        <taxon>fabids</taxon>
        <taxon>Malpighiales</taxon>
        <taxon>Euphorbiaceae</taxon>
        <taxon>Crotonoideae</taxon>
        <taxon>Manihoteae</taxon>
        <taxon>Manihot</taxon>
    </lineage>
</organism>
<evidence type="ECO:0000313" key="1">
    <source>
        <dbReference type="EMBL" id="KAG8635722.1"/>
    </source>
</evidence>
<sequence length="78" mass="9289">MEKLWEINYNQVKEKERIIFTSQLKQIVFNREIREVSAFWDASVPCFGMHDLDHRTQESKANLVSMLDTLLEIFISLN</sequence>
<evidence type="ECO:0000313" key="2">
    <source>
        <dbReference type="Proteomes" id="UP000091857"/>
    </source>
</evidence>
<keyword evidence="2" id="KW-1185">Reference proteome</keyword>
<dbReference type="EMBL" id="CM004402">
    <property type="protein sequence ID" value="KAG8635722.1"/>
    <property type="molecule type" value="Genomic_DNA"/>
</dbReference>
<accession>A0ACB7G672</accession>